<gene>
    <name evidence="3" type="ORF">NK718_18820</name>
</gene>
<dbReference type="InterPro" id="IPR017938">
    <property type="entry name" value="Riboflavin_synthase-like_b-brl"/>
</dbReference>
<dbReference type="Gene3D" id="3.40.50.80">
    <property type="entry name" value="Nucleotide-binding domain of ferredoxin-NADP reductase (FNR) module"/>
    <property type="match status" value="1"/>
</dbReference>
<dbReference type="InterPro" id="IPR039261">
    <property type="entry name" value="FNR_nucleotide-bd"/>
</dbReference>
<dbReference type="InterPro" id="IPR012675">
    <property type="entry name" value="Beta-grasp_dom_sf"/>
</dbReference>
<dbReference type="Gene3D" id="3.10.20.30">
    <property type="match status" value="1"/>
</dbReference>
<keyword evidence="4" id="KW-1185">Reference proteome</keyword>
<dbReference type="Pfam" id="PF00175">
    <property type="entry name" value="NAD_binding_1"/>
    <property type="match status" value="1"/>
</dbReference>
<dbReference type="EMBL" id="JANCLU010000023">
    <property type="protein sequence ID" value="MCP8940583.1"/>
    <property type="molecule type" value="Genomic_DNA"/>
</dbReference>
<dbReference type="InterPro" id="IPR008333">
    <property type="entry name" value="Cbr1-like_FAD-bd_dom"/>
</dbReference>
<dbReference type="CDD" id="cd00207">
    <property type="entry name" value="fer2"/>
    <property type="match status" value="1"/>
</dbReference>
<dbReference type="PRINTS" id="PR00410">
    <property type="entry name" value="PHEHYDRXLASE"/>
</dbReference>
<dbReference type="PANTHER" id="PTHR47354">
    <property type="entry name" value="NADH OXIDOREDUCTASE HCR"/>
    <property type="match status" value="1"/>
</dbReference>
<dbReference type="SUPFAM" id="SSF52343">
    <property type="entry name" value="Ferredoxin reductase-like, C-terminal NADP-linked domain"/>
    <property type="match status" value="1"/>
</dbReference>
<dbReference type="InterPro" id="IPR050415">
    <property type="entry name" value="MRET"/>
</dbReference>
<dbReference type="Gene3D" id="2.40.30.10">
    <property type="entry name" value="Translation factors"/>
    <property type="match status" value="1"/>
</dbReference>
<dbReference type="SUPFAM" id="SSF54292">
    <property type="entry name" value="2Fe-2S ferredoxin-like"/>
    <property type="match status" value="1"/>
</dbReference>
<dbReference type="PROSITE" id="PS51384">
    <property type="entry name" value="FAD_FR"/>
    <property type="match status" value="1"/>
</dbReference>
<reference evidence="3 4" key="1">
    <citation type="submission" date="2022-07" db="EMBL/GenBank/DDBJ databases">
        <authorList>
            <person name="Li W.-J."/>
            <person name="Deng Q.-Q."/>
        </authorList>
    </citation>
    <scope>NUCLEOTIDE SEQUENCE [LARGE SCALE GENOMIC DNA]</scope>
    <source>
        <strain evidence="3 4">SYSU M60028</strain>
    </source>
</reference>
<evidence type="ECO:0000259" key="1">
    <source>
        <dbReference type="PROSITE" id="PS51085"/>
    </source>
</evidence>
<dbReference type="Proteomes" id="UP001205890">
    <property type="component" value="Unassembled WGS sequence"/>
</dbReference>
<dbReference type="InterPro" id="IPR001041">
    <property type="entry name" value="2Fe-2S_ferredoxin-type"/>
</dbReference>
<accession>A0ABT1LI61</accession>
<sequence length="343" mass="36001">MSVSHGPCTITVNGKRAVTTPGLTLVDAALSARVVVPHDCCTGQCETCRVTVLSGAVDDAGTRDRDTVLACQARVTGPVEIAFEAVPAVVKRTGEVGSVTQVAPDIFEVVVRLASRLPYLPGQYVKLAFAGLPERDYSPTVRLTGEADEHELVFHLRRYPDGLVSSQIGNRIRAGAKVKLRGPFGNAWLRPGGGPIVLVASGTGWAPIWSIAVAARLGQPERPLTVIASASDPANLYMRPALQWLWSRGVRDMYLASSAARGLVDVWQGRPTELVPHLSSAHDVYVAGNPDMVAAVKAIAAASGAACHTDPFTASTTRPSLANRIAGLFRTGASGSPGGVQQG</sequence>
<dbReference type="InterPro" id="IPR017927">
    <property type="entry name" value="FAD-bd_FR_type"/>
</dbReference>
<dbReference type="Pfam" id="PF00970">
    <property type="entry name" value="FAD_binding_6"/>
    <property type="match status" value="1"/>
</dbReference>
<feature type="domain" description="FAD-binding FR-type" evidence="2">
    <location>
        <begin position="89"/>
        <end position="190"/>
    </location>
</feature>
<evidence type="ECO:0000313" key="3">
    <source>
        <dbReference type="EMBL" id="MCP8940583.1"/>
    </source>
</evidence>
<evidence type="ECO:0000259" key="2">
    <source>
        <dbReference type="PROSITE" id="PS51384"/>
    </source>
</evidence>
<organism evidence="3 4">
    <name type="scientific">Alsobacter ponti</name>
    <dbReference type="NCBI Taxonomy" id="2962936"/>
    <lineage>
        <taxon>Bacteria</taxon>
        <taxon>Pseudomonadati</taxon>
        <taxon>Pseudomonadota</taxon>
        <taxon>Alphaproteobacteria</taxon>
        <taxon>Hyphomicrobiales</taxon>
        <taxon>Alsobacteraceae</taxon>
        <taxon>Alsobacter</taxon>
    </lineage>
</organism>
<dbReference type="RefSeq" id="WP_254745470.1">
    <property type="nucleotide sequence ID" value="NZ_JANCLU010000023.1"/>
</dbReference>
<dbReference type="PANTHER" id="PTHR47354:SF5">
    <property type="entry name" value="PROTEIN RFBI"/>
    <property type="match status" value="1"/>
</dbReference>
<comment type="caution">
    <text evidence="3">The sequence shown here is derived from an EMBL/GenBank/DDBJ whole genome shotgun (WGS) entry which is preliminary data.</text>
</comment>
<evidence type="ECO:0000313" key="4">
    <source>
        <dbReference type="Proteomes" id="UP001205890"/>
    </source>
</evidence>
<protein>
    <submittedName>
        <fullName evidence="3">2Fe-2S iron-sulfur cluster binding domain-containing protein</fullName>
    </submittedName>
</protein>
<name>A0ABT1LI61_9HYPH</name>
<dbReference type="PROSITE" id="PS51085">
    <property type="entry name" value="2FE2S_FER_2"/>
    <property type="match status" value="1"/>
</dbReference>
<dbReference type="InterPro" id="IPR036010">
    <property type="entry name" value="2Fe-2S_ferredoxin-like_sf"/>
</dbReference>
<dbReference type="Pfam" id="PF00111">
    <property type="entry name" value="Fer2"/>
    <property type="match status" value="1"/>
</dbReference>
<proteinExistence type="predicted"/>
<dbReference type="InterPro" id="IPR001433">
    <property type="entry name" value="OxRdtase_FAD/NAD-bd"/>
</dbReference>
<feature type="domain" description="2Fe-2S ferredoxin-type" evidence="1">
    <location>
        <begin position="6"/>
        <end position="89"/>
    </location>
</feature>
<dbReference type="SUPFAM" id="SSF63380">
    <property type="entry name" value="Riboflavin synthase domain-like"/>
    <property type="match status" value="1"/>
</dbReference>